<dbReference type="SUPFAM" id="SSF52540">
    <property type="entry name" value="P-loop containing nucleoside triphosphate hydrolases"/>
    <property type="match status" value="1"/>
</dbReference>
<evidence type="ECO:0000259" key="1">
    <source>
        <dbReference type="Pfam" id="PF07693"/>
    </source>
</evidence>
<organism evidence="2 3">
    <name type="scientific">Acrocarpospora corrugata</name>
    <dbReference type="NCBI Taxonomy" id="35763"/>
    <lineage>
        <taxon>Bacteria</taxon>
        <taxon>Bacillati</taxon>
        <taxon>Actinomycetota</taxon>
        <taxon>Actinomycetes</taxon>
        <taxon>Streptosporangiales</taxon>
        <taxon>Streptosporangiaceae</taxon>
        <taxon>Acrocarpospora</taxon>
    </lineage>
</organism>
<comment type="caution">
    <text evidence="2">The sequence shown here is derived from an EMBL/GenBank/DDBJ whole genome shotgun (WGS) entry which is preliminary data.</text>
</comment>
<dbReference type="AlphaFoldDB" id="A0A5M3VSE7"/>
<accession>A0A5M3VSE7</accession>
<dbReference type="InterPro" id="IPR018247">
    <property type="entry name" value="EF_Hand_1_Ca_BS"/>
</dbReference>
<dbReference type="Proteomes" id="UP000334990">
    <property type="component" value="Unassembled WGS sequence"/>
</dbReference>
<dbReference type="InterPro" id="IPR052754">
    <property type="entry name" value="NTPase_KAP_P-loop"/>
</dbReference>
<dbReference type="InterPro" id="IPR011646">
    <property type="entry name" value="KAP_P-loop"/>
</dbReference>
<dbReference type="EMBL" id="BLAD01000038">
    <property type="protein sequence ID" value="GER98889.1"/>
    <property type="molecule type" value="Genomic_DNA"/>
</dbReference>
<evidence type="ECO:0000313" key="3">
    <source>
        <dbReference type="Proteomes" id="UP000334990"/>
    </source>
</evidence>
<evidence type="ECO:0000313" key="2">
    <source>
        <dbReference type="EMBL" id="GER98889.1"/>
    </source>
</evidence>
<proteinExistence type="predicted"/>
<dbReference type="RefSeq" id="WP_155335328.1">
    <property type="nucleotide sequence ID" value="NZ_BAAABN010000042.1"/>
</dbReference>
<dbReference type="Pfam" id="PF07693">
    <property type="entry name" value="KAP_NTPase"/>
    <property type="match status" value="1"/>
</dbReference>
<dbReference type="PANTHER" id="PTHR22674">
    <property type="entry name" value="NTPASE, KAP FAMILY P-LOOP DOMAIN-CONTAINING 1"/>
    <property type="match status" value="1"/>
</dbReference>
<gene>
    <name evidence="2" type="ORF">Acor_09530</name>
</gene>
<keyword evidence="3" id="KW-1185">Reference proteome</keyword>
<dbReference type="InterPro" id="IPR027417">
    <property type="entry name" value="P-loop_NTPase"/>
</dbReference>
<reference evidence="2 3" key="1">
    <citation type="submission" date="2019-10" db="EMBL/GenBank/DDBJ databases">
        <title>Whole genome shotgun sequence of Acrocarpospora corrugata NBRC 13972.</title>
        <authorList>
            <person name="Ichikawa N."/>
            <person name="Kimura A."/>
            <person name="Kitahashi Y."/>
            <person name="Komaki H."/>
            <person name="Oguchi A."/>
        </authorList>
    </citation>
    <scope>NUCLEOTIDE SEQUENCE [LARGE SCALE GENOMIC DNA]</scope>
    <source>
        <strain evidence="2 3">NBRC 13972</strain>
    </source>
</reference>
<dbReference type="PANTHER" id="PTHR22674:SF6">
    <property type="entry name" value="NTPASE KAP FAMILY P-LOOP DOMAIN-CONTAINING PROTEIN 1"/>
    <property type="match status" value="1"/>
</dbReference>
<dbReference type="OrthoDB" id="88903at2"/>
<protein>
    <recommendedName>
        <fullName evidence="1">KAP NTPase domain-containing protein</fullName>
    </recommendedName>
</protein>
<dbReference type="PROSITE" id="PS00018">
    <property type="entry name" value="EF_HAND_1"/>
    <property type="match status" value="1"/>
</dbReference>
<feature type="domain" description="KAP NTPase" evidence="1">
    <location>
        <begin position="363"/>
        <end position="872"/>
    </location>
</feature>
<sequence>MTSAITDRTSSPTITRRRALVFLDPEEPGRRAPEPARRLVSALRGCGFEVDAQQSLDSRDHQRLSAFLESGGPGELLLVRWPRTARWSGSDFTRLIRRFAARAGDSAAAALLMVVDFGWIGSASVDEPTVSTLLTPPGVAAAALTTGLTIGEEVRPGSLSLTEVVATGLLDGEADLDRDGMVSVGDLLAHALAVFGEDAEFQPHLLTSAEGMDIAVAPTAPTAGSGIPPELAHAHGRVGGHPSSAERLVGMVYDEYLSAEAQTLLRRASLLADDEELTPEVARLLTGHPEARAELAEWRLLGHGAPFAHPSVARAGRARLTPAELDETPGVLRRWRAGQRTVQPRARLTPDRWTIDDHLGHRVYAEAIAAFVRHPETRPPLTIGIKGPWGTGKTSLMRMIQNDLDPGAATGDPGPIHLPRPLPSRPPSRLLRLVGRLWPDAMAKPDRVTNAEVRSWAKRPPEPLPEAAAGVTGWRPTVWFNPWMYQNGEQVWAGLAHEIITQVTERLPRGERERFWLRLNLARIDREAVRRRAYRLAVLRLAPAALGLGMALVLAGASELATPLLPALEGTAAAISSLGALAAVATGWVRLARFLTESADTAFTTLVRPPDLFSTPPEGTELVAEPGYGARTGFLHMVQTDMRHVLGLVATEERPLVVFVDDLDRCSSGTVAQVIEAINLFLAGEFPDCVFVLAMEPDVVAAHVELAYRELVESMPESLRQGIGWRFLEKIVQLPLSVPVLDDSTRLPAYVRALMGISDSTPKAAVSLPRQRPAAKPLDHELVRRLEHAIRARRPQADTLDQIARATQRVVGAPAGDAETLGGLWVETRAAADRVFDDLYSDENAYRAIEVALPALSASNPRELKRYVNVFRFYSFVTYRQRLAGARAASDAEVAKLAALTVRWPHLLSLLTRDCPLHRDSTLGLLEQAARADRWAEVAPQVGLPAEASAALRALLASDPPVADLAKRLL</sequence>
<name>A0A5M3VSE7_9ACTN</name>